<organism evidence="7 8">
    <name type="scientific">Acidihalobacter ferrooxydans</name>
    <dbReference type="NCBI Taxonomy" id="1765967"/>
    <lineage>
        <taxon>Bacteria</taxon>
        <taxon>Pseudomonadati</taxon>
        <taxon>Pseudomonadota</taxon>
        <taxon>Gammaproteobacteria</taxon>
        <taxon>Chromatiales</taxon>
        <taxon>Ectothiorhodospiraceae</taxon>
        <taxon>Acidihalobacter</taxon>
    </lineage>
</organism>
<keyword evidence="8" id="KW-1185">Reference proteome</keyword>
<dbReference type="KEGG" id="afy:BW247_11760"/>
<proteinExistence type="inferred from homology"/>
<gene>
    <name evidence="7" type="ORF">BW247_11760</name>
</gene>
<feature type="transmembrane region" description="Helical" evidence="6">
    <location>
        <begin position="132"/>
        <end position="162"/>
    </location>
</feature>
<dbReference type="InterPro" id="IPR002781">
    <property type="entry name" value="TM_pro_TauE-like"/>
</dbReference>
<evidence type="ECO:0000313" key="8">
    <source>
        <dbReference type="Proteomes" id="UP000243807"/>
    </source>
</evidence>
<comment type="subcellular location">
    <subcellularLocation>
        <location evidence="6">Cell membrane</location>
        <topology evidence="6">Multi-pass membrane protein</topology>
    </subcellularLocation>
    <subcellularLocation>
        <location evidence="1">Membrane</location>
        <topology evidence="1">Multi-pass membrane protein</topology>
    </subcellularLocation>
</comment>
<feature type="transmembrane region" description="Helical" evidence="6">
    <location>
        <begin position="46"/>
        <end position="65"/>
    </location>
</feature>
<reference evidence="7 8" key="1">
    <citation type="submission" date="2017-01" db="EMBL/GenBank/DDBJ databases">
        <title>Draft sequence of Acidihalobacter ferrooxidans strain DSM 14175 (strain V8).</title>
        <authorList>
            <person name="Khaleque H.N."/>
            <person name="Ramsay J.P."/>
            <person name="Murphy R.J.T."/>
            <person name="Kaksonen A.H."/>
            <person name="Boxall N.J."/>
            <person name="Watkin E.L.J."/>
        </authorList>
    </citation>
    <scope>NUCLEOTIDE SEQUENCE [LARGE SCALE GENOMIC DNA]</scope>
    <source>
        <strain evidence="7 8">V8</strain>
    </source>
</reference>
<dbReference type="Proteomes" id="UP000243807">
    <property type="component" value="Chromosome"/>
</dbReference>
<keyword evidence="3 6" id="KW-0812">Transmembrane</keyword>
<dbReference type="PANTHER" id="PTHR43701">
    <property type="entry name" value="MEMBRANE TRANSPORTER PROTEIN MJ0441-RELATED"/>
    <property type="match status" value="1"/>
</dbReference>
<keyword evidence="4 6" id="KW-1133">Transmembrane helix</keyword>
<feature type="transmembrane region" description="Helical" evidence="6">
    <location>
        <begin position="226"/>
        <end position="245"/>
    </location>
</feature>
<feature type="transmembrane region" description="Helical" evidence="6">
    <location>
        <begin position="200"/>
        <end position="220"/>
    </location>
</feature>
<comment type="similarity">
    <text evidence="2 6">Belongs to the 4-toluene sulfonate uptake permease (TSUP) (TC 2.A.102) family.</text>
</comment>
<dbReference type="OrthoDB" id="5797193at2"/>
<dbReference type="Pfam" id="PF01925">
    <property type="entry name" value="TauE"/>
    <property type="match status" value="2"/>
</dbReference>
<dbReference type="GO" id="GO:0005886">
    <property type="term" value="C:plasma membrane"/>
    <property type="evidence" value="ECO:0007669"/>
    <property type="project" value="UniProtKB-SubCell"/>
</dbReference>
<evidence type="ECO:0000256" key="3">
    <source>
        <dbReference type="ARBA" id="ARBA00022692"/>
    </source>
</evidence>
<protein>
    <recommendedName>
        <fullName evidence="6">Probable membrane transporter protein</fullName>
    </recommendedName>
</protein>
<dbReference type="RefSeq" id="WP_076837317.1">
    <property type="nucleotide sequence ID" value="NZ_CP019434.1"/>
</dbReference>
<evidence type="ECO:0000313" key="7">
    <source>
        <dbReference type="EMBL" id="APZ43681.1"/>
    </source>
</evidence>
<dbReference type="PANTHER" id="PTHR43701:SF2">
    <property type="entry name" value="MEMBRANE TRANSPORTER PROTEIN YJNA-RELATED"/>
    <property type="match status" value="1"/>
</dbReference>
<keyword evidence="5 6" id="KW-0472">Membrane</keyword>
<evidence type="ECO:0000256" key="2">
    <source>
        <dbReference type="ARBA" id="ARBA00009142"/>
    </source>
</evidence>
<dbReference type="AlphaFoldDB" id="A0A1P8UIT7"/>
<name>A0A1P8UIT7_9GAMM</name>
<accession>A0A1P8UIT7</accession>
<keyword evidence="6" id="KW-1003">Cell membrane</keyword>
<dbReference type="EMBL" id="CP019434">
    <property type="protein sequence ID" value="APZ43681.1"/>
    <property type="molecule type" value="Genomic_DNA"/>
</dbReference>
<evidence type="ECO:0000256" key="4">
    <source>
        <dbReference type="ARBA" id="ARBA00022989"/>
    </source>
</evidence>
<feature type="transmembrane region" description="Helical" evidence="6">
    <location>
        <begin position="12"/>
        <end position="34"/>
    </location>
</feature>
<evidence type="ECO:0000256" key="6">
    <source>
        <dbReference type="RuleBase" id="RU363041"/>
    </source>
</evidence>
<dbReference type="InterPro" id="IPR051598">
    <property type="entry name" value="TSUP/Inactive_protease-like"/>
</dbReference>
<evidence type="ECO:0000256" key="5">
    <source>
        <dbReference type="ARBA" id="ARBA00023136"/>
    </source>
</evidence>
<sequence length="261" mass="27198">MKPALRLFASGLITGFGGGLASLGGGTLLIPLLTEWIGMSQLEARGTAMAAAFFTAITGAVVYGLHGNVDWRTLLWTGLPALICAPLAARLSAHWPQLMLRRLFGVIVLLGAAALLLKGGPHDGFAAGWPLAWMIAVGILAGTVAGVVGVSGGPVLAPLFVLGLGMAQQLAQGSSLVSRLPAILGGVAEDQREHAVRWRALPWLAAGIVLGTILGGILAIHLPEHVLRTLFAILLVLLGLHELTGRKLHSHTEHRPHGTYP</sequence>
<feature type="transmembrane region" description="Helical" evidence="6">
    <location>
        <begin position="103"/>
        <end position="120"/>
    </location>
</feature>
<evidence type="ECO:0000256" key="1">
    <source>
        <dbReference type="ARBA" id="ARBA00004141"/>
    </source>
</evidence>
<dbReference type="STRING" id="1765967.BW247_11760"/>